<dbReference type="InterPro" id="IPR050388">
    <property type="entry name" value="ABC_Ni/Peptide_Import"/>
</dbReference>
<name>A0ABP7DU60_9ACTN</name>
<evidence type="ECO:0000256" key="2">
    <source>
        <dbReference type="ARBA" id="ARBA00005417"/>
    </source>
</evidence>
<evidence type="ECO:0000313" key="10">
    <source>
        <dbReference type="EMBL" id="GAA3710223.1"/>
    </source>
</evidence>
<comment type="caution">
    <text evidence="10">The sequence shown here is derived from an EMBL/GenBank/DDBJ whole genome shotgun (WGS) entry which is preliminary data.</text>
</comment>
<dbReference type="RefSeq" id="WP_344813279.1">
    <property type="nucleotide sequence ID" value="NZ_BAAAYX010000013.1"/>
</dbReference>
<dbReference type="Gene3D" id="3.40.50.300">
    <property type="entry name" value="P-loop containing nucleotide triphosphate hydrolases"/>
    <property type="match status" value="1"/>
</dbReference>
<accession>A0ABP7DU60</accession>
<dbReference type="InterPro" id="IPR003593">
    <property type="entry name" value="AAA+_ATPase"/>
</dbReference>
<dbReference type="InterPro" id="IPR003439">
    <property type="entry name" value="ABC_transporter-like_ATP-bd"/>
</dbReference>
<protein>
    <submittedName>
        <fullName evidence="10">ABC transporter ATP-binding protein</fullName>
    </submittedName>
</protein>
<keyword evidence="6 10" id="KW-0067">ATP-binding</keyword>
<comment type="subcellular location">
    <subcellularLocation>
        <location evidence="1">Cell membrane</location>
        <topology evidence="1">Peripheral membrane protein</topology>
    </subcellularLocation>
</comment>
<dbReference type="InterPro" id="IPR027417">
    <property type="entry name" value="P-loop_NTPase"/>
</dbReference>
<evidence type="ECO:0000256" key="7">
    <source>
        <dbReference type="ARBA" id="ARBA00023136"/>
    </source>
</evidence>
<sequence>MSSQIETLETESSWKPRDGVLLEVDDLHVEFRTREGVARAINGVSFDLREGETLAILGESGSGKSVTAQAIMGILDTPPGFITGGELRYCGSDLLTMTEDQRRRIRGPEISMVFQDALSALNPVFPIGWQIAEMFRKHRGMNKTDSLERAVQLMERVSIPAARQRVKAYPHQFSGGMRQRIMIAMAIALDPAVLIADEPTTALDVTVQAQIMQLLQELQDERKMGLILITHDLGVVADVADRIAVMYAGRIVERGDIFEIYRQPAHPYTKGLLDSIPRLDQKGQTLAAIGGLPPSLTKIPVGCPFNPRCRYAEDVCRHDPPPALREVIYGRFAACHFSEALLEGSEELKVTQTVEDVQRATEFGDEPTVAEHEGDEPKENLR</sequence>
<keyword evidence="3" id="KW-0813">Transport</keyword>
<keyword evidence="4" id="KW-1003">Cell membrane</keyword>
<dbReference type="CDD" id="cd03257">
    <property type="entry name" value="ABC_NikE_OppD_transporters"/>
    <property type="match status" value="1"/>
</dbReference>
<dbReference type="EMBL" id="BAAAYX010000013">
    <property type="protein sequence ID" value="GAA3710223.1"/>
    <property type="molecule type" value="Genomic_DNA"/>
</dbReference>
<dbReference type="SMART" id="SM00382">
    <property type="entry name" value="AAA"/>
    <property type="match status" value="1"/>
</dbReference>
<dbReference type="PANTHER" id="PTHR43297:SF2">
    <property type="entry name" value="DIPEPTIDE TRANSPORT ATP-BINDING PROTEIN DPPD"/>
    <property type="match status" value="1"/>
</dbReference>
<reference evidence="11" key="1">
    <citation type="journal article" date="2019" name="Int. J. Syst. Evol. Microbiol.">
        <title>The Global Catalogue of Microorganisms (GCM) 10K type strain sequencing project: providing services to taxonomists for standard genome sequencing and annotation.</title>
        <authorList>
            <consortium name="The Broad Institute Genomics Platform"/>
            <consortium name="The Broad Institute Genome Sequencing Center for Infectious Disease"/>
            <person name="Wu L."/>
            <person name="Ma J."/>
        </authorList>
    </citation>
    <scope>NUCLEOTIDE SEQUENCE [LARGE SCALE GENOMIC DNA]</scope>
    <source>
        <strain evidence="11">JCM 16548</strain>
    </source>
</reference>
<feature type="region of interest" description="Disordered" evidence="8">
    <location>
        <begin position="357"/>
        <end position="382"/>
    </location>
</feature>
<keyword evidence="5" id="KW-0547">Nucleotide-binding</keyword>
<dbReference type="PROSITE" id="PS50893">
    <property type="entry name" value="ABC_TRANSPORTER_2"/>
    <property type="match status" value="1"/>
</dbReference>
<keyword evidence="7" id="KW-0472">Membrane</keyword>
<evidence type="ECO:0000256" key="4">
    <source>
        <dbReference type="ARBA" id="ARBA00022475"/>
    </source>
</evidence>
<dbReference type="NCBIfam" id="TIGR01727">
    <property type="entry name" value="oligo_HPY"/>
    <property type="match status" value="1"/>
</dbReference>
<dbReference type="SUPFAM" id="SSF52540">
    <property type="entry name" value="P-loop containing nucleoside triphosphate hydrolases"/>
    <property type="match status" value="1"/>
</dbReference>
<dbReference type="InterPro" id="IPR017871">
    <property type="entry name" value="ABC_transporter-like_CS"/>
</dbReference>
<dbReference type="InterPro" id="IPR013563">
    <property type="entry name" value="Oligopep_ABC_C"/>
</dbReference>
<evidence type="ECO:0000256" key="1">
    <source>
        <dbReference type="ARBA" id="ARBA00004202"/>
    </source>
</evidence>
<dbReference type="PROSITE" id="PS00211">
    <property type="entry name" value="ABC_TRANSPORTER_1"/>
    <property type="match status" value="1"/>
</dbReference>
<evidence type="ECO:0000313" key="11">
    <source>
        <dbReference type="Proteomes" id="UP001500051"/>
    </source>
</evidence>
<evidence type="ECO:0000259" key="9">
    <source>
        <dbReference type="PROSITE" id="PS50893"/>
    </source>
</evidence>
<evidence type="ECO:0000256" key="8">
    <source>
        <dbReference type="SAM" id="MobiDB-lite"/>
    </source>
</evidence>
<evidence type="ECO:0000256" key="6">
    <source>
        <dbReference type="ARBA" id="ARBA00022840"/>
    </source>
</evidence>
<dbReference type="PANTHER" id="PTHR43297">
    <property type="entry name" value="OLIGOPEPTIDE TRANSPORT ATP-BINDING PROTEIN APPD"/>
    <property type="match status" value="1"/>
</dbReference>
<organism evidence="10 11">
    <name type="scientific">Microlunatus aurantiacus</name>
    <dbReference type="NCBI Taxonomy" id="446786"/>
    <lineage>
        <taxon>Bacteria</taxon>
        <taxon>Bacillati</taxon>
        <taxon>Actinomycetota</taxon>
        <taxon>Actinomycetes</taxon>
        <taxon>Propionibacteriales</taxon>
        <taxon>Propionibacteriaceae</taxon>
        <taxon>Microlunatus</taxon>
    </lineage>
</organism>
<proteinExistence type="inferred from homology"/>
<dbReference type="GO" id="GO:0005524">
    <property type="term" value="F:ATP binding"/>
    <property type="evidence" value="ECO:0007669"/>
    <property type="project" value="UniProtKB-KW"/>
</dbReference>
<feature type="domain" description="ABC transporter" evidence="9">
    <location>
        <begin position="22"/>
        <end position="273"/>
    </location>
</feature>
<dbReference type="Proteomes" id="UP001500051">
    <property type="component" value="Unassembled WGS sequence"/>
</dbReference>
<dbReference type="Pfam" id="PF08352">
    <property type="entry name" value="oligo_HPY"/>
    <property type="match status" value="1"/>
</dbReference>
<feature type="compositionally biased region" description="Basic and acidic residues" evidence="8">
    <location>
        <begin position="369"/>
        <end position="382"/>
    </location>
</feature>
<keyword evidence="11" id="KW-1185">Reference proteome</keyword>
<gene>
    <name evidence="10" type="ORF">GCM10022204_30770</name>
</gene>
<evidence type="ECO:0000256" key="3">
    <source>
        <dbReference type="ARBA" id="ARBA00022448"/>
    </source>
</evidence>
<evidence type="ECO:0000256" key="5">
    <source>
        <dbReference type="ARBA" id="ARBA00022741"/>
    </source>
</evidence>
<dbReference type="Pfam" id="PF00005">
    <property type="entry name" value="ABC_tran"/>
    <property type="match status" value="1"/>
</dbReference>
<comment type="similarity">
    <text evidence="2">Belongs to the ABC transporter superfamily.</text>
</comment>